<feature type="domain" description="DUF4537" evidence="1">
    <location>
        <begin position="5"/>
        <end position="82"/>
    </location>
</feature>
<protein>
    <recommendedName>
        <fullName evidence="1">DUF4537 domain-containing protein</fullName>
    </recommendedName>
</protein>
<keyword evidence="3" id="KW-1185">Reference proteome</keyword>
<proteinExistence type="predicted"/>
<dbReference type="EMBL" id="KV936906">
    <property type="protein sequence ID" value="PIO29647.1"/>
    <property type="molecule type" value="Genomic_DNA"/>
</dbReference>
<evidence type="ECO:0000313" key="3">
    <source>
        <dbReference type="Proteomes" id="UP000228934"/>
    </source>
</evidence>
<organism evidence="2 3">
    <name type="scientific">Aquarana catesbeiana</name>
    <name type="common">American bullfrog</name>
    <name type="synonym">Rana catesbeiana</name>
    <dbReference type="NCBI Taxonomy" id="8400"/>
    <lineage>
        <taxon>Eukaryota</taxon>
        <taxon>Metazoa</taxon>
        <taxon>Chordata</taxon>
        <taxon>Craniata</taxon>
        <taxon>Vertebrata</taxon>
        <taxon>Euteleostomi</taxon>
        <taxon>Amphibia</taxon>
        <taxon>Batrachia</taxon>
        <taxon>Anura</taxon>
        <taxon>Neobatrachia</taxon>
        <taxon>Ranoidea</taxon>
        <taxon>Ranidae</taxon>
        <taxon>Aquarana</taxon>
    </lineage>
</organism>
<accession>A0A2G9RP55</accession>
<sequence length="125" mass="13971">GKTTTQDIEWIFGKFSEPHILSVGDHVLTLANPSTLTFLPGVITGVNGGKLQIRFCDGKMCHNVESYHCFGLSEKKYNSALQFYQRCKQKQDFDEHYISSDNEDSVSDISSFTVSSVGSNRKAVR</sequence>
<evidence type="ECO:0000313" key="2">
    <source>
        <dbReference type="EMBL" id="PIO29647.1"/>
    </source>
</evidence>
<reference evidence="3" key="1">
    <citation type="journal article" date="2017" name="Nat. Commun.">
        <title>The North American bullfrog draft genome provides insight into hormonal regulation of long noncoding RNA.</title>
        <authorList>
            <person name="Hammond S.A."/>
            <person name="Warren R.L."/>
            <person name="Vandervalk B.P."/>
            <person name="Kucuk E."/>
            <person name="Khan H."/>
            <person name="Gibb E.A."/>
            <person name="Pandoh P."/>
            <person name="Kirk H."/>
            <person name="Zhao Y."/>
            <person name="Jones M."/>
            <person name="Mungall A.J."/>
            <person name="Coope R."/>
            <person name="Pleasance S."/>
            <person name="Moore R.A."/>
            <person name="Holt R.A."/>
            <person name="Round J.M."/>
            <person name="Ohora S."/>
            <person name="Walle B.V."/>
            <person name="Veldhoen N."/>
            <person name="Helbing C.C."/>
            <person name="Birol I."/>
        </authorList>
    </citation>
    <scope>NUCLEOTIDE SEQUENCE [LARGE SCALE GENOMIC DNA]</scope>
</reference>
<gene>
    <name evidence="2" type="ORF">AB205_0022140</name>
</gene>
<evidence type="ECO:0000259" key="1">
    <source>
        <dbReference type="Pfam" id="PF15057"/>
    </source>
</evidence>
<dbReference type="OrthoDB" id="10021393at2759"/>
<dbReference type="AlphaFoldDB" id="A0A2G9RP55"/>
<dbReference type="Proteomes" id="UP000228934">
    <property type="component" value="Unassembled WGS sequence"/>
</dbReference>
<name>A0A2G9RP55_AQUCT</name>
<dbReference type="InterPro" id="IPR032770">
    <property type="entry name" value="DUF4537"/>
</dbReference>
<feature type="non-terminal residue" evidence="2">
    <location>
        <position position="1"/>
    </location>
</feature>
<dbReference type="Pfam" id="PF15057">
    <property type="entry name" value="DUF4537"/>
    <property type="match status" value="1"/>
</dbReference>